<accession>A0ABT3SS30</accession>
<dbReference type="RefSeq" id="WP_279251750.1">
    <property type="nucleotide sequence ID" value="NZ_SHNP01000001.1"/>
</dbReference>
<proteinExistence type="predicted"/>
<feature type="region of interest" description="Disordered" evidence="1">
    <location>
        <begin position="1"/>
        <end position="47"/>
    </location>
</feature>
<evidence type="ECO:0000256" key="1">
    <source>
        <dbReference type="SAM" id="MobiDB-lite"/>
    </source>
</evidence>
<evidence type="ECO:0000313" key="3">
    <source>
        <dbReference type="Proteomes" id="UP001143307"/>
    </source>
</evidence>
<dbReference type="Proteomes" id="UP001143307">
    <property type="component" value="Unassembled WGS sequence"/>
</dbReference>
<dbReference type="EMBL" id="SHNP01000001">
    <property type="protein sequence ID" value="MCX2972786.1"/>
    <property type="molecule type" value="Genomic_DNA"/>
</dbReference>
<gene>
    <name evidence="2" type="ORF">EYC87_04200</name>
</gene>
<protein>
    <submittedName>
        <fullName evidence="2">Uncharacterized protein</fullName>
    </submittedName>
</protein>
<keyword evidence="3" id="KW-1185">Reference proteome</keyword>
<name>A0ABT3SS30_9GAMM</name>
<organism evidence="2 3">
    <name type="scientific">Candidatus Seongchinamella marina</name>
    <dbReference type="NCBI Taxonomy" id="2518990"/>
    <lineage>
        <taxon>Bacteria</taxon>
        <taxon>Pseudomonadati</taxon>
        <taxon>Pseudomonadota</taxon>
        <taxon>Gammaproteobacteria</taxon>
        <taxon>Cellvibrionales</taxon>
        <taxon>Halieaceae</taxon>
        <taxon>Seongchinamella</taxon>
    </lineage>
</organism>
<reference evidence="2" key="1">
    <citation type="submission" date="2019-02" db="EMBL/GenBank/DDBJ databases">
        <authorList>
            <person name="Li S.-H."/>
        </authorList>
    </citation>
    <scope>NUCLEOTIDE SEQUENCE</scope>
    <source>
        <strain evidence="2">IMCC8485</strain>
    </source>
</reference>
<evidence type="ECO:0000313" key="2">
    <source>
        <dbReference type="EMBL" id="MCX2972786.1"/>
    </source>
</evidence>
<comment type="caution">
    <text evidence="2">The sequence shown here is derived from an EMBL/GenBank/DDBJ whole genome shotgun (WGS) entry which is preliminary data.</text>
</comment>
<sequence>MSAAFTHGGLDRTSPSWAVVDSDERDSSNSQGRSGRESGFGRGSHPAFVYGGIDRDPILWHNESAAPDLAIE</sequence>